<dbReference type="Proteomes" id="UP000059680">
    <property type="component" value="Chromosome 7"/>
</dbReference>
<name>A0A0P0X3R4_ORYSJ</name>
<dbReference type="AlphaFoldDB" id="A0A0P0X3R4"/>
<reference evidence="1 2" key="3">
    <citation type="journal article" date="2013" name="Rice">
        <title>Improvement of the Oryza sativa Nipponbare reference genome using next generation sequence and optical map data.</title>
        <authorList>
            <person name="Kawahara Y."/>
            <person name="de la Bastide M."/>
            <person name="Hamilton J.P."/>
            <person name="Kanamori H."/>
            <person name="McCombie W.R."/>
            <person name="Ouyang S."/>
            <person name="Schwartz D.C."/>
            <person name="Tanaka T."/>
            <person name="Wu J."/>
            <person name="Zhou S."/>
            <person name="Childs K.L."/>
            <person name="Davidson R.M."/>
            <person name="Lin H."/>
            <person name="Quesada-Ocampo L."/>
            <person name="Vaillancourt B."/>
            <person name="Sakai H."/>
            <person name="Lee S.S."/>
            <person name="Kim J."/>
            <person name="Numa H."/>
            <person name="Itoh T."/>
            <person name="Buell C.R."/>
            <person name="Matsumoto T."/>
        </authorList>
    </citation>
    <scope>NUCLEOTIDE SEQUENCE [LARGE SCALE GENOMIC DNA]</scope>
    <source>
        <strain evidence="2">cv. Nipponbare</strain>
    </source>
</reference>
<evidence type="ECO:0000313" key="2">
    <source>
        <dbReference type="Proteomes" id="UP000059680"/>
    </source>
</evidence>
<organism evidence="1 2">
    <name type="scientific">Oryza sativa subsp. japonica</name>
    <name type="common">Rice</name>
    <dbReference type="NCBI Taxonomy" id="39947"/>
    <lineage>
        <taxon>Eukaryota</taxon>
        <taxon>Viridiplantae</taxon>
        <taxon>Streptophyta</taxon>
        <taxon>Embryophyta</taxon>
        <taxon>Tracheophyta</taxon>
        <taxon>Spermatophyta</taxon>
        <taxon>Magnoliopsida</taxon>
        <taxon>Liliopsida</taxon>
        <taxon>Poales</taxon>
        <taxon>Poaceae</taxon>
        <taxon>BOP clade</taxon>
        <taxon>Oryzoideae</taxon>
        <taxon>Oryzeae</taxon>
        <taxon>Oryzinae</taxon>
        <taxon>Oryza</taxon>
        <taxon>Oryza sativa</taxon>
    </lineage>
</organism>
<reference evidence="2" key="1">
    <citation type="journal article" date="2005" name="Nature">
        <title>The map-based sequence of the rice genome.</title>
        <authorList>
            <consortium name="International rice genome sequencing project (IRGSP)"/>
            <person name="Matsumoto T."/>
            <person name="Wu J."/>
            <person name="Kanamori H."/>
            <person name="Katayose Y."/>
            <person name="Fujisawa M."/>
            <person name="Namiki N."/>
            <person name="Mizuno H."/>
            <person name="Yamamoto K."/>
            <person name="Antonio B.A."/>
            <person name="Baba T."/>
            <person name="Sakata K."/>
            <person name="Nagamura Y."/>
            <person name="Aoki H."/>
            <person name="Arikawa K."/>
            <person name="Arita K."/>
            <person name="Bito T."/>
            <person name="Chiden Y."/>
            <person name="Fujitsuka N."/>
            <person name="Fukunaka R."/>
            <person name="Hamada M."/>
            <person name="Harada C."/>
            <person name="Hayashi A."/>
            <person name="Hijishita S."/>
            <person name="Honda M."/>
            <person name="Hosokawa S."/>
            <person name="Ichikawa Y."/>
            <person name="Idonuma A."/>
            <person name="Iijima M."/>
            <person name="Ikeda M."/>
            <person name="Ikeno M."/>
            <person name="Ito K."/>
            <person name="Ito S."/>
            <person name="Ito T."/>
            <person name="Ito Y."/>
            <person name="Ito Y."/>
            <person name="Iwabuchi A."/>
            <person name="Kamiya K."/>
            <person name="Karasawa W."/>
            <person name="Kurita K."/>
            <person name="Katagiri S."/>
            <person name="Kikuta A."/>
            <person name="Kobayashi H."/>
            <person name="Kobayashi N."/>
            <person name="Machita K."/>
            <person name="Maehara T."/>
            <person name="Masukawa M."/>
            <person name="Mizubayashi T."/>
            <person name="Mukai Y."/>
            <person name="Nagasaki H."/>
            <person name="Nagata Y."/>
            <person name="Naito S."/>
            <person name="Nakashima M."/>
            <person name="Nakama Y."/>
            <person name="Nakamichi Y."/>
            <person name="Nakamura M."/>
            <person name="Meguro A."/>
            <person name="Negishi M."/>
            <person name="Ohta I."/>
            <person name="Ohta T."/>
            <person name="Okamoto M."/>
            <person name="Ono N."/>
            <person name="Saji S."/>
            <person name="Sakaguchi M."/>
            <person name="Sakai K."/>
            <person name="Shibata M."/>
            <person name="Shimokawa T."/>
            <person name="Song J."/>
            <person name="Takazaki Y."/>
            <person name="Terasawa K."/>
            <person name="Tsugane M."/>
            <person name="Tsuji K."/>
            <person name="Ueda S."/>
            <person name="Waki K."/>
            <person name="Yamagata H."/>
            <person name="Yamamoto M."/>
            <person name="Yamamoto S."/>
            <person name="Yamane H."/>
            <person name="Yoshiki S."/>
            <person name="Yoshihara R."/>
            <person name="Yukawa K."/>
            <person name="Zhong H."/>
            <person name="Yano M."/>
            <person name="Yuan Q."/>
            <person name="Ouyang S."/>
            <person name="Liu J."/>
            <person name="Jones K.M."/>
            <person name="Gansberger K."/>
            <person name="Moffat K."/>
            <person name="Hill J."/>
            <person name="Bera J."/>
            <person name="Fadrosh D."/>
            <person name="Jin S."/>
            <person name="Johri S."/>
            <person name="Kim M."/>
            <person name="Overton L."/>
            <person name="Reardon M."/>
            <person name="Tsitrin T."/>
            <person name="Vuong H."/>
            <person name="Weaver B."/>
            <person name="Ciecko A."/>
            <person name="Tallon L."/>
            <person name="Jackson J."/>
            <person name="Pai G."/>
            <person name="Aken S.V."/>
            <person name="Utterback T."/>
            <person name="Reidmuller S."/>
            <person name="Feldblyum T."/>
            <person name="Hsiao J."/>
            <person name="Zismann V."/>
            <person name="Iobst S."/>
            <person name="de Vazeille A.R."/>
            <person name="Buell C.R."/>
            <person name="Ying K."/>
            <person name="Li Y."/>
            <person name="Lu T."/>
            <person name="Huang Y."/>
            <person name="Zhao Q."/>
            <person name="Feng Q."/>
            <person name="Zhang L."/>
            <person name="Zhu J."/>
            <person name="Weng Q."/>
            <person name="Mu J."/>
            <person name="Lu Y."/>
            <person name="Fan D."/>
            <person name="Liu Y."/>
            <person name="Guan J."/>
            <person name="Zhang Y."/>
            <person name="Yu S."/>
            <person name="Liu X."/>
            <person name="Zhang Y."/>
            <person name="Hong G."/>
            <person name="Han B."/>
            <person name="Choisne N."/>
            <person name="Demange N."/>
            <person name="Orjeda G."/>
            <person name="Samain S."/>
            <person name="Cattolico L."/>
            <person name="Pelletier E."/>
            <person name="Couloux A."/>
            <person name="Segurens B."/>
            <person name="Wincker P."/>
            <person name="D'Hont A."/>
            <person name="Scarpelli C."/>
            <person name="Weissenbach J."/>
            <person name="Salanoubat M."/>
            <person name="Quetier F."/>
            <person name="Yu Y."/>
            <person name="Kim H.R."/>
            <person name="Rambo T."/>
            <person name="Currie J."/>
            <person name="Collura K."/>
            <person name="Luo M."/>
            <person name="Yang T."/>
            <person name="Ammiraju J.S.S."/>
            <person name="Engler F."/>
            <person name="Soderlund C."/>
            <person name="Wing R.A."/>
            <person name="Palmer L.E."/>
            <person name="de la Bastide M."/>
            <person name="Spiegel L."/>
            <person name="Nascimento L."/>
            <person name="Zutavern T."/>
            <person name="O'Shaughnessy A."/>
            <person name="Dike S."/>
            <person name="Dedhia N."/>
            <person name="Preston R."/>
            <person name="Balija V."/>
            <person name="McCombie W.R."/>
            <person name="Chow T."/>
            <person name="Chen H."/>
            <person name="Chung M."/>
            <person name="Chen C."/>
            <person name="Shaw J."/>
            <person name="Wu H."/>
            <person name="Hsiao K."/>
            <person name="Chao Y."/>
            <person name="Chu M."/>
            <person name="Cheng C."/>
            <person name="Hour A."/>
            <person name="Lee P."/>
            <person name="Lin S."/>
            <person name="Lin Y."/>
            <person name="Liou J."/>
            <person name="Liu S."/>
            <person name="Hsing Y."/>
            <person name="Raghuvanshi S."/>
            <person name="Mohanty A."/>
            <person name="Bharti A.K."/>
            <person name="Gaur A."/>
            <person name="Gupta V."/>
            <person name="Kumar D."/>
            <person name="Ravi V."/>
            <person name="Vij S."/>
            <person name="Kapur A."/>
            <person name="Khurana P."/>
            <person name="Khurana P."/>
            <person name="Khurana J.P."/>
            <person name="Tyagi A.K."/>
            <person name="Gaikwad K."/>
            <person name="Singh A."/>
            <person name="Dalal V."/>
            <person name="Srivastava S."/>
            <person name="Dixit A."/>
            <person name="Pal A.K."/>
            <person name="Ghazi I.A."/>
            <person name="Yadav M."/>
            <person name="Pandit A."/>
            <person name="Bhargava A."/>
            <person name="Sureshbabu K."/>
            <person name="Batra K."/>
            <person name="Sharma T.R."/>
            <person name="Mohapatra T."/>
            <person name="Singh N.K."/>
            <person name="Messing J."/>
            <person name="Nelson A.B."/>
            <person name="Fuks G."/>
            <person name="Kavchok S."/>
            <person name="Keizer G."/>
            <person name="Linton E."/>
            <person name="Llaca V."/>
            <person name="Song R."/>
            <person name="Tanyolac B."/>
            <person name="Young S."/>
            <person name="Ho-Il K."/>
            <person name="Hahn J.H."/>
            <person name="Sangsakoo G."/>
            <person name="Vanavichit A."/>
            <person name="de Mattos Luiz.A.T."/>
            <person name="Zimmer P.D."/>
            <person name="Malone G."/>
            <person name="Dellagostin O."/>
            <person name="de Oliveira A.C."/>
            <person name="Bevan M."/>
            <person name="Bancroft I."/>
            <person name="Minx P."/>
            <person name="Cordum H."/>
            <person name="Wilson R."/>
            <person name="Cheng Z."/>
            <person name="Jin W."/>
            <person name="Jiang J."/>
            <person name="Leong S.A."/>
            <person name="Iwama H."/>
            <person name="Gojobori T."/>
            <person name="Itoh T."/>
            <person name="Niimura Y."/>
            <person name="Fujii Y."/>
            <person name="Habara T."/>
            <person name="Sakai H."/>
            <person name="Sato Y."/>
            <person name="Wilson G."/>
            <person name="Kumar K."/>
            <person name="McCouch S."/>
            <person name="Juretic N."/>
            <person name="Hoen D."/>
            <person name="Wright S."/>
            <person name="Bruskiewich R."/>
            <person name="Bureau T."/>
            <person name="Miyao A."/>
            <person name="Hirochika H."/>
            <person name="Nishikawa T."/>
            <person name="Kadowaki K."/>
            <person name="Sugiura M."/>
            <person name="Burr B."/>
            <person name="Sasaki T."/>
        </authorList>
    </citation>
    <scope>NUCLEOTIDE SEQUENCE [LARGE SCALE GENOMIC DNA]</scope>
    <source>
        <strain evidence="2">cv. Nipponbare</strain>
    </source>
</reference>
<dbReference type="Gramene" id="Os07t0207700-03">
    <property type="protein sequence ID" value="Os07t0207700-03"/>
    <property type="gene ID" value="Os07g0207700"/>
</dbReference>
<dbReference type="ExpressionAtlas" id="A0A0P0X3R4">
    <property type="expression patterns" value="baseline and differential"/>
</dbReference>
<reference evidence="1 2" key="2">
    <citation type="journal article" date="2013" name="Plant Cell Physiol.">
        <title>Rice Annotation Project Database (RAP-DB): an integrative and interactive database for rice genomics.</title>
        <authorList>
            <person name="Sakai H."/>
            <person name="Lee S.S."/>
            <person name="Tanaka T."/>
            <person name="Numa H."/>
            <person name="Kim J."/>
            <person name="Kawahara Y."/>
            <person name="Wakimoto H."/>
            <person name="Yang C.C."/>
            <person name="Iwamoto M."/>
            <person name="Abe T."/>
            <person name="Yamada Y."/>
            <person name="Muto A."/>
            <person name="Inokuchi H."/>
            <person name="Ikemura T."/>
            <person name="Matsumoto T."/>
            <person name="Sasaki T."/>
            <person name="Itoh T."/>
        </authorList>
    </citation>
    <scope>NUCLEOTIDE SEQUENCE [LARGE SCALE GENOMIC DNA]</scope>
    <source>
        <strain evidence="2">cv. Nipponbare</strain>
    </source>
</reference>
<gene>
    <name evidence="1" type="ordered locus">Os07g0207700</name>
    <name evidence="1" type="ORF">OSNPB_070207700</name>
</gene>
<evidence type="ECO:0000313" key="1">
    <source>
        <dbReference type="EMBL" id="BAT00565.1"/>
    </source>
</evidence>
<keyword evidence="2" id="KW-1185">Reference proteome</keyword>
<sequence length="65" mass="7333">MHLFLLLGQQSDDNVDGRPCNSIFSPAYHLQKECGASNFAKGIYNCHILNSSFDAVIVKFWTRTL</sequence>
<protein>
    <submittedName>
        <fullName evidence="1">Os07g0207700 protein</fullName>
    </submittedName>
</protein>
<dbReference type="EMBL" id="AP014963">
    <property type="protein sequence ID" value="BAT00565.1"/>
    <property type="molecule type" value="Genomic_DNA"/>
</dbReference>
<accession>A0A0P0X3R4</accession>
<proteinExistence type="predicted"/>